<keyword evidence="3" id="KW-1185">Reference proteome</keyword>
<dbReference type="Proteomes" id="UP000564677">
    <property type="component" value="Unassembled WGS sequence"/>
</dbReference>
<reference evidence="2 3" key="1">
    <citation type="submission" date="2020-03" db="EMBL/GenBank/DDBJ databases">
        <title>Genomic Encyclopedia of Type Strains, Phase IV (KMG-IV): sequencing the most valuable type-strain genomes for metagenomic binning, comparative biology and taxonomic classification.</title>
        <authorList>
            <person name="Goeker M."/>
        </authorList>
    </citation>
    <scope>NUCLEOTIDE SEQUENCE [LARGE SCALE GENOMIC DNA]</scope>
    <source>
        <strain evidence="2 3">DSM 4733</strain>
    </source>
</reference>
<protein>
    <submittedName>
        <fullName evidence="2">Pimeloyl-ACP methyl ester carboxylesterase</fullName>
    </submittedName>
</protein>
<dbReference type="PANTHER" id="PTHR34853">
    <property type="match status" value="1"/>
</dbReference>
<gene>
    <name evidence="2" type="ORF">FHR20_004455</name>
</gene>
<dbReference type="PIRSF" id="PIRSF029171">
    <property type="entry name" value="Esterase_LipA"/>
    <property type="match status" value="1"/>
</dbReference>
<dbReference type="EMBL" id="JAASQV010000007">
    <property type="protein sequence ID" value="NIJ67471.1"/>
    <property type="molecule type" value="Genomic_DNA"/>
</dbReference>
<feature type="signal peptide" evidence="1">
    <location>
        <begin position="1"/>
        <end position="21"/>
    </location>
</feature>
<dbReference type="SUPFAM" id="SSF53474">
    <property type="entry name" value="alpha/beta-Hydrolases"/>
    <property type="match status" value="1"/>
</dbReference>
<accession>A0A7X5V563</accession>
<dbReference type="RefSeq" id="WP_167301569.1">
    <property type="nucleotide sequence ID" value="NZ_JAASQV010000007.1"/>
</dbReference>
<name>A0A7X5V563_9SPHN</name>
<evidence type="ECO:0000313" key="2">
    <source>
        <dbReference type="EMBL" id="NIJ67471.1"/>
    </source>
</evidence>
<comment type="caution">
    <text evidence="2">The sequence shown here is derived from an EMBL/GenBank/DDBJ whole genome shotgun (WGS) entry which is preliminary data.</text>
</comment>
<feature type="chain" id="PRO_5031516518" evidence="1">
    <location>
        <begin position="22"/>
        <end position="382"/>
    </location>
</feature>
<proteinExistence type="predicted"/>
<dbReference type="InterPro" id="IPR029058">
    <property type="entry name" value="AB_hydrolase_fold"/>
</dbReference>
<keyword evidence="1" id="KW-0732">Signal</keyword>
<dbReference type="Pfam" id="PF03583">
    <property type="entry name" value="LIP"/>
    <property type="match status" value="1"/>
</dbReference>
<sequence length="382" mass="39993">MLRTLLSAILLLIALPATARAQRPAESPGTLISAEPVSGGPDAMRSWRIAYWTSDAHGRAIRVTGMIVAPRDHAPSPAPRRVIAWTHGTWGVVEKCAPSLSPDFWQATPALAEMIARGYLVVAPDYPGLGSPMAHPYLIGIDTARAVLDAVRAARSLRDARAGADFAVWGESQGGHAALWTAAQAARYAPELRLLGTAAAAPPTDLAANLRSGSDANVRAMLAAYAAYSWSQHFGHPLSSLFNKTNAGVATRLARNNCIELGKKPRLGTILGIAAIRGALRSKDMADTLPWAGIARANSVVPGAVSGPLLIVQGTADTVVAPAVTLAFARQRCRTGAPLRYLSLPGGDHPAATRNAGAAAATLDWIDARFAGQRPPSDCGRI</sequence>
<organism evidence="2 3">
    <name type="scientific">Sphingomonas leidyi</name>
    <dbReference type="NCBI Taxonomy" id="68569"/>
    <lineage>
        <taxon>Bacteria</taxon>
        <taxon>Pseudomonadati</taxon>
        <taxon>Pseudomonadota</taxon>
        <taxon>Alphaproteobacteria</taxon>
        <taxon>Sphingomonadales</taxon>
        <taxon>Sphingomonadaceae</taxon>
        <taxon>Sphingomonas</taxon>
    </lineage>
</organism>
<dbReference type="InterPro" id="IPR005152">
    <property type="entry name" value="Lipase_secreted"/>
</dbReference>
<dbReference type="Gene3D" id="3.40.50.1820">
    <property type="entry name" value="alpha/beta hydrolase"/>
    <property type="match status" value="2"/>
</dbReference>
<evidence type="ECO:0000313" key="3">
    <source>
        <dbReference type="Proteomes" id="UP000564677"/>
    </source>
</evidence>
<evidence type="ECO:0000256" key="1">
    <source>
        <dbReference type="SAM" id="SignalP"/>
    </source>
</evidence>
<dbReference type="GO" id="GO:0004806">
    <property type="term" value="F:triacylglycerol lipase activity"/>
    <property type="evidence" value="ECO:0007669"/>
    <property type="project" value="InterPro"/>
</dbReference>
<dbReference type="PANTHER" id="PTHR34853:SF1">
    <property type="entry name" value="LIPASE 5"/>
    <property type="match status" value="1"/>
</dbReference>
<dbReference type="GO" id="GO:0016042">
    <property type="term" value="P:lipid catabolic process"/>
    <property type="evidence" value="ECO:0007669"/>
    <property type="project" value="InterPro"/>
</dbReference>
<dbReference type="AlphaFoldDB" id="A0A7X5V563"/>